<feature type="chain" id="PRO_5042177279" evidence="2">
    <location>
        <begin position="27"/>
        <end position="243"/>
    </location>
</feature>
<feature type="compositionally biased region" description="Low complexity" evidence="1">
    <location>
        <begin position="122"/>
        <end position="133"/>
    </location>
</feature>
<evidence type="ECO:0000256" key="2">
    <source>
        <dbReference type="SAM" id="SignalP"/>
    </source>
</evidence>
<dbReference type="Proteomes" id="UP001199424">
    <property type="component" value="Unassembled WGS sequence"/>
</dbReference>
<name>A0AAE3AL54_9FIRM</name>
<gene>
    <name evidence="3" type="ORF">LKD31_10500</name>
</gene>
<proteinExistence type="predicted"/>
<feature type="compositionally biased region" description="Polar residues" evidence="1">
    <location>
        <begin position="184"/>
        <end position="193"/>
    </location>
</feature>
<feature type="region of interest" description="Disordered" evidence="1">
    <location>
        <begin position="32"/>
        <end position="228"/>
    </location>
</feature>
<feature type="compositionally biased region" description="Low complexity" evidence="1">
    <location>
        <begin position="168"/>
        <end position="183"/>
    </location>
</feature>
<sequence>MDKRKSIKTAAAVLTAVALCVSSVAAYQRLGNTYVPSDQKRDLQTNQVLFPEDKDTQNSDSGTQEDESAYWEKDQSADAQGRPQNSQRADYLFEDQQVPDAENQNSLTINKPNTDTDTQPPQQSNAQQTTVQQPENGNTQTPGYDIIDDKDNADIIINNPTQVPNPLPSNGGNNNNGDSNTPGEDNNGTNPGGSTAEPARRQTRHLFRSPQLRRMKRKNRSLPLPRLRHLHRVRQIPQRTLCS</sequence>
<feature type="compositionally biased region" description="Polar residues" evidence="1">
    <location>
        <begin position="102"/>
        <end position="121"/>
    </location>
</feature>
<dbReference type="RefSeq" id="WP_308449670.1">
    <property type="nucleotide sequence ID" value="NZ_JAJEQC010000010.1"/>
</dbReference>
<evidence type="ECO:0000313" key="3">
    <source>
        <dbReference type="EMBL" id="MCC2137442.1"/>
    </source>
</evidence>
<dbReference type="AlphaFoldDB" id="A0AAE3AL54"/>
<keyword evidence="2" id="KW-0732">Signal</keyword>
<evidence type="ECO:0000313" key="4">
    <source>
        <dbReference type="Proteomes" id="UP001199424"/>
    </source>
</evidence>
<evidence type="ECO:0000256" key="1">
    <source>
        <dbReference type="SAM" id="MobiDB-lite"/>
    </source>
</evidence>
<keyword evidence="4" id="KW-1185">Reference proteome</keyword>
<reference evidence="3" key="1">
    <citation type="submission" date="2021-10" db="EMBL/GenBank/DDBJ databases">
        <title>Anaerobic single-cell dispensing facilitates the cultivation of human gut bacteria.</title>
        <authorList>
            <person name="Afrizal A."/>
        </authorList>
    </citation>
    <scope>NUCLEOTIDE SEQUENCE</scope>
    <source>
        <strain evidence="3">CLA-AA-H250</strain>
    </source>
</reference>
<feature type="signal peptide" evidence="2">
    <location>
        <begin position="1"/>
        <end position="26"/>
    </location>
</feature>
<feature type="compositionally biased region" description="Basic residues" evidence="1">
    <location>
        <begin position="201"/>
        <end position="228"/>
    </location>
</feature>
<comment type="caution">
    <text evidence="3">The sequence shown here is derived from an EMBL/GenBank/DDBJ whole genome shotgun (WGS) entry which is preliminary data.</text>
</comment>
<protein>
    <submittedName>
        <fullName evidence="3">Uncharacterized protein</fullName>
    </submittedName>
</protein>
<organism evidence="3 4">
    <name type="scientific">Hominenteromicrobium mulieris</name>
    <dbReference type="NCBI Taxonomy" id="2885357"/>
    <lineage>
        <taxon>Bacteria</taxon>
        <taxon>Bacillati</taxon>
        <taxon>Bacillota</taxon>
        <taxon>Clostridia</taxon>
        <taxon>Eubacteriales</taxon>
        <taxon>Oscillospiraceae</taxon>
        <taxon>Hominenteromicrobium</taxon>
    </lineage>
</organism>
<dbReference type="EMBL" id="JAJEQC010000010">
    <property type="protein sequence ID" value="MCC2137442.1"/>
    <property type="molecule type" value="Genomic_DNA"/>
</dbReference>
<accession>A0AAE3AL54</accession>